<sequence>MRKLKELDGIGPKMLKDFELLGVANIDQLKKQSGRRMYDRLCELTGQRQDPCVLDVFVCAVAQAKDPNLPAEQRNWWHWSRVRKGQIR</sequence>
<dbReference type="AlphaFoldDB" id="A0A7S7NY39"/>
<reference evidence="1 2" key="1">
    <citation type="submission" date="2020-10" db="EMBL/GenBank/DDBJ databases">
        <title>Complete genome sequence of Paludibaculum fermentans P105T, a facultatively anaerobic acidobacterium capable of dissimilatory Fe(III) reduction.</title>
        <authorList>
            <person name="Dedysh S.N."/>
            <person name="Beletsky A.V."/>
            <person name="Kulichevskaya I.S."/>
            <person name="Mardanov A.V."/>
            <person name="Ravin N.V."/>
        </authorList>
    </citation>
    <scope>NUCLEOTIDE SEQUENCE [LARGE SCALE GENOMIC DNA]</scope>
    <source>
        <strain evidence="1 2">P105</strain>
    </source>
</reference>
<evidence type="ECO:0000313" key="2">
    <source>
        <dbReference type="Proteomes" id="UP000593892"/>
    </source>
</evidence>
<accession>A0A7S7NY39</accession>
<dbReference type="EMBL" id="CP063849">
    <property type="protein sequence ID" value="QOY91887.1"/>
    <property type="molecule type" value="Genomic_DNA"/>
</dbReference>
<dbReference type="Gene3D" id="1.10.150.20">
    <property type="entry name" value="5' to 3' exonuclease, C-terminal subdomain"/>
    <property type="match status" value="1"/>
</dbReference>
<gene>
    <name evidence="1" type="ORF">IRI77_02120</name>
</gene>
<evidence type="ECO:0000313" key="1">
    <source>
        <dbReference type="EMBL" id="QOY91887.1"/>
    </source>
</evidence>
<dbReference type="KEGG" id="pfer:IRI77_02120"/>
<dbReference type="Pfam" id="PF11731">
    <property type="entry name" value="Cdd1"/>
    <property type="match status" value="1"/>
</dbReference>
<organism evidence="1 2">
    <name type="scientific">Paludibaculum fermentans</name>
    <dbReference type="NCBI Taxonomy" id="1473598"/>
    <lineage>
        <taxon>Bacteria</taxon>
        <taxon>Pseudomonadati</taxon>
        <taxon>Acidobacteriota</taxon>
        <taxon>Terriglobia</taxon>
        <taxon>Bryobacterales</taxon>
        <taxon>Bryobacteraceae</taxon>
        <taxon>Paludibaculum</taxon>
    </lineage>
</organism>
<protein>
    <submittedName>
        <fullName evidence="1">Mitomycin resistance protein</fullName>
    </submittedName>
</protein>
<name>A0A7S7NY39_PALFE</name>
<dbReference type="Proteomes" id="UP000593892">
    <property type="component" value="Chromosome"/>
</dbReference>
<proteinExistence type="predicted"/>
<dbReference type="InterPro" id="IPR021725">
    <property type="entry name" value="Cdd1"/>
</dbReference>
<keyword evidence="2" id="KW-1185">Reference proteome</keyword>